<keyword evidence="2" id="KW-1015">Disulfide bond</keyword>
<dbReference type="Pfam" id="PF01273">
    <property type="entry name" value="LBP_BPI_CETP"/>
    <property type="match status" value="1"/>
</dbReference>
<feature type="domain" description="Lipid-binding serum glycoprotein C-terminal" evidence="4">
    <location>
        <begin position="276"/>
        <end position="481"/>
    </location>
</feature>
<dbReference type="InterPro" id="IPR032942">
    <property type="entry name" value="BPI/LBP/Plunc"/>
</dbReference>
<proteinExistence type="inferred from homology"/>
<dbReference type="InterPro" id="IPR001124">
    <property type="entry name" value="Lipid-bd_serum_glycop_C"/>
</dbReference>
<evidence type="ECO:0000259" key="3">
    <source>
        <dbReference type="SMART" id="SM00328"/>
    </source>
</evidence>
<dbReference type="SUPFAM" id="SSF55394">
    <property type="entry name" value="Bactericidal permeability-increasing protein, BPI"/>
    <property type="match status" value="2"/>
</dbReference>
<dbReference type="Proteomes" id="UP000887566">
    <property type="component" value="Unplaced"/>
</dbReference>
<dbReference type="PANTHER" id="PTHR10504:SF145">
    <property type="entry name" value="PROTEIN CBG15266"/>
    <property type="match status" value="1"/>
</dbReference>
<evidence type="ECO:0000313" key="6">
    <source>
        <dbReference type="WBParaSite" id="PSAMB.scaffold121size75511.g2297.t1"/>
    </source>
</evidence>
<dbReference type="AlphaFoldDB" id="A0A914USA4"/>
<organism evidence="5 6">
    <name type="scientific">Plectus sambesii</name>
    <dbReference type="NCBI Taxonomy" id="2011161"/>
    <lineage>
        <taxon>Eukaryota</taxon>
        <taxon>Metazoa</taxon>
        <taxon>Ecdysozoa</taxon>
        <taxon>Nematoda</taxon>
        <taxon>Chromadorea</taxon>
        <taxon>Plectida</taxon>
        <taxon>Plectina</taxon>
        <taxon>Plectoidea</taxon>
        <taxon>Plectidae</taxon>
        <taxon>Plectus</taxon>
    </lineage>
</organism>
<comment type="similarity">
    <text evidence="1">Belongs to the BPI/LBP/Plunc superfamily. BPI/LBP family.</text>
</comment>
<dbReference type="Gene3D" id="3.15.20.10">
    <property type="entry name" value="Bactericidal permeability-increasing protein, domain 2"/>
    <property type="match status" value="1"/>
</dbReference>
<dbReference type="Gene3D" id="3.15.10.10">
    <property type="entry name" value="Bactericidal permeability-increasing protein, domain 1"/>
    <property type="match status" value="1"/>
</dbReference>
<evidence type="ECO:0000313" key="5">
    <source>
        <dbReference type="Proteomes" id="UP000887566"/>
    </source>
</evidence>
<dbReference type="SMART" id="SM00329">
    <property type="entry name" value="BPI2"/>
    <property type="match status" value="1"/>
</dbReference>
<dbReference type="PANTHER" id="PTHR10504">
    <property type="entry name" value="BACTERICIDAL PERMEABILITY-INCREASING BPI PROTEIN-RELATED"/>
    <property type="match status" value="1"/>
</dbReference>
<dbReference type="Pfam" id="PF02886">
    <property type="entry name" value="LBP_BPI_CETP_C"/>
    <property type="match status" value="1"/>
</dbReference>
<keyword evidence="5" id="KW-1185">Reference proteome</keyword>
<name>A0A914USA4_9BILA</name>
<feature type="domain" description="Lipid-binding serum glycoprotein N-terminal" evidence="3">
    <location>
        <begin position="33"/>
        <end position="259"/>
    </location>
</feature>
<dbReference type="WBParaSite" id="PSAMB.scaffold121size75511.g2297.t1">
    <property type="protein sequence ID" value="PSAMB.scaffold121size75511.g2297.t1"/>
    <property type="gene ID" value="PSAMB.scaffold121size75511.g2297"/>
</dbReference>
<dbReference type="GO" id="GO:0005615">
    <property type="term" value="C:extracellular space"/>
    <property type="evidence" value="ECO:0007669"/>
    <property type="project" value="TreeGrafter"/>
</dbReference>
<dbReference type="InterPro" id="IPR017943">
    <property type="entry name" value="Bactericidal_perm-incr_a/b_dom"/>
</dbReference>
<evidence type="ECO:0000256" key="1">
    <source>
        <dbReference type="ARBA" id="ARBA00007292"/>
    </source>
</evidence>
<dbReference type="InterPro" id="IPR017942">
    <property type="entry name" value="Lipid-bd_serum_glycop_N"/>
</dbReference>
<protein>
    <submittedName>
        <fullName evidence="6">Lipid-binding serum glycoprotein C-terminal domain-containing protein</fullName>
    </submittedName>
</protein>
<evidence type="ECO:0000256" key="2">
    <source>
        <dbReference type="ARBA" id="ARBA00023157"/>
    </source>
</evidence>
<reference evidence="6" key="1">
    <citation type="submission" date="2022-11" db="UniProtKB">
        <authorList>
            <consortium name="WormBaseParasite"/>
        </authorList>
    </citation>
    <scope>IDENTIFICATION</scope>
</reference>
<evidence type="ECO:0000259" key="4">
    <source>
        <dbReference type="SMART" id="SM00329"/>
    </source>
</evidence>
<dbReference type="SMART" id="SM00328">
    <property type="entry name" value="BPI1"/>
    <property type="match status" value="1"/>
</dbReference>
<accession>A0A914USA4</accession>
<dbReference type="GO" id="GO:0008289">
    <property type="term" value="F:lipid binding"/>
    <property type="evidence" value="ECO:0007669"/>
    <property type="project" value="InterPro"/>
</dbReference>
<sequence>MAGLVESLLVAQTLLSNVSLSSSNSTLPALRARLTPRGIDYASVLSHQILQDEIHNITFPSITAEITDGPGHGVVTVHQMSIEKFEAPVFKYQLAPPHGITWKSTGGSVLIKGDWSAWYLVLFKIYVNGQVRVWAENIDIFLNASVYATKNGLPQLKVLDCAANVGSLSIDITGGVIPWIVNLFHTSIAASIRAEIHDEVCIAARGVLLNNANTALRSLPTHVPLQGGFCLDYALTSDPVSTQDYVQGESYAAISWQEDNSTAILPNPLPEPVVPLGRQRMLYFWASDFIANTFLRTAHLHDFLEFVVDKSFGGRVASFLRTTCDFICIGTAIPQLGKKYPNHTVDVVLKTIAAPFINVHAGNALLNASLSADVYISPYNTTQELVIEACVDLSGNLTVSMARRLVKGALQITNFTLTIKNSTIGTVDKQAVHLIEVLLRPILQMLATAVLDKGIELPTVENITLVRPQIVMLERAIRIETDLVYKQHYHRKLVAAKRNRRLGEKP</sequence>